<gene>
    <name evidence="2" type="ORF">KEC16_06230</name>
</gene>
<dbReference type="InterPro" id="IPR037053">
    <property type="entry name" value="Phage_tail_collar_dom_sf"/>
</dbReference>
<evidence type="ECO:0000259" key="1">
    <source>
        <dbReference type="Pfam" id="PF07484"/>
    </source>
</evidence>
<dbReference type="InterPro" id="IPR011083">
    <property type="entry name" value="Phage_tail_collar_dom"/>
</dbReference>
<proteinExistence type="predicted"/>
<dbReference type="EMBL" id="JAGTUF010000004">
    <property type="protein sequence ID" value="MBR9971303.1"/>
    <property type="molecule type" value="Genomic_DNA"/>
</dbReference>
<dbReference type="Gene3D" id="3.90.1340.10">
    <property type="entry name" value="Phage tail collar domain"/>
    <property type="match status" value="1"/>
</dbReference>
<name>A0ABS5IC25_9PROT</name>
<evidence type="ECO:0000313" key="2">
    <source>
        <dbReference type="EMBL" id="MBR9971303.1"/>
    </source>
</evidence>
<evidence type="ECO:0000313" key="3">
    <source>
        <dbReference type="Proteomes" id="UP000680714"/>
    </source>
</evidence>
<protein>
    <submittedName>
        <fullName evidence="2">Tail fiber protein</fullName>
    </submittedName>
</protein>
<feature type="domain" description="Phage tail collar" evidence="1">
    <location>
        <begin position="6"/>
        <end position="62"/>
    </location>
</feature>
<dbReference type="RefSeq" id="WP_211546951.1">
    <property type="nucleotide sequence ID" value="NZ_JAGTUF010000004.1"/>
</dbReference>
<accession>A0ABS5IC25</accession>
<reference evidence="2 3" key="1">
    <citation type="submission" date="2021-04" db="EMBL/GenBank/DDBJ databases">
        <title>Magnetospirillum sulfuroxidans sp. nov., a facultative chemolithoautotrophic sulfur-oxidizing alphaproteobacterium isolated from freshwater sediment and proposals for Paramagetospirillum gen. nov., and Magnetospirillaceae fam. nov.</title>
        <authorList>
            <person name="Koziaeva V."/>
            <person name="Geelhoed J.S."/>
            <person name="Sorokin D.Y."/>
            <person name="Grouzdev D.S."/>
        </authorList>
    </citation>
    <scope>NUCLEOTIDE SEQUENCE [LARGE SCALE GENOMIC DNA]</scope>
    <source>
        <strain evidence="2 3">J10</strain>
    </source>
</reference>
<keyword evidence="3" id="KW-1185">Reference proteome</keyword>
<dbReference type="Pfam" id="PF07484">
    <property type="entry name" value="Collar"/>
    <property type="match status" value="1"/>
</dbReference>
<dbReference type="SUPFAM" id="SSF88874">
    <property type="entry name" value="Receptor-binding domain of short tail fibre protein gp12"/>
    <property type="match status" value="1"/>
</dbReference>
<comment type="caution">
    <text evidence="2">The sequence shown here is derived from an EMBL/GenBank/DDBJ whole genome shotgun (WGS) entry which is preliminary data.</text>
</comment>
<organism evidence="2 3">
    <name type="scientific">Magnetospirillum sulfuroxidans</name>
    <dbReference type="NCBI Taxonomy" id="611300"/>
    <lineage>
        <taxon>Bacteria</taxon>
        <taxon>Pseudomonadati</taxon>
        <taxon>Pseudomonadota</taxon>
        <taxon>Alphaproteobacteria</taxon>
        <taxon>Rhodospirillales</taxon>
        <taxon>Rhodospirillaceae</taxon>
        <taxon>Magnetospirillum</taxon>
    </lineage>
</organism>
<sequence length="183" mass="18889">MDSYCGEIIFFAGNYAPENFMLCNGMTVSITQYSALFSLIGTTYGGDGVNTIALPDLRARIPVGMGQRTGSSFNYSIGTKFGACLVSLSTANIPAHTHTMLADASGQPGMPSPQNAFLTGANEGGTGNASCYLPSTTPSVVAMAPQTLSQAGGVANPSSIINLMPTMALTAMICVQGLYPNRP</sequence>
<dbReference type="Proteomes" id="UP000680714">
    <property type="component" value="Unassembled WGS sequence"/>
</dbReference>